<dbReference type="InterPro" id="IPR039076">
    <property type="entry name" value="DivIC"/>
</dbReference>
<keyword evidence="2" id="KW-0472">Membrane</keyword>
<protein>
    <submittedName>
        <fullName evidence="3">Cell division protein DIVIC</fullName>
    </submittedName>
</protein>
<evidence type="ECO:0000256" key="1">
    <source>
        <dbReference type="SAM" id="Coils"/>
    </source>
</evidence>
<dbReference type="InterPro" id="IPR007060">
    <property type="entry name" value="FtsL/DivIC"/>
</dbReference>
<dbReference type="Pfam" id="PF04977">
    <property type="entry name" value="DivIC"/>
    <property type="match status" value="1"/>
</dbReference>
<keyword evidence="2" id="KW-0812">Transmembrane</keyword>
<dbReference type="Proteomes" id="UP000628775">
    <property type="component" value="Unassembled WGS sequence"/>
</dbReference>
<reference evidence="3" key="2">
    <citation type="submission" date="2020-09" db="EMBL/GenBank/DDBJ databases">
        <authorList>
            <person name="Sun Q."/>
            <person name="Zhou Y."/>
        </authorList>
    </citation>
    <scope>NUCLEOTIDE SEQUENCE</scope>
    <source>
        <strain evidence="3">CGMCC 1.15371</strain>
    </source>
</reference>
<feature type="coiled-coil region" evidence="1">
    <location>
        <begin position="53"/>
        <end position="87"/>
    </location>
</feature>
<evidence type="ECO:0000313" key="4">
    <source>
        <dbReference type="Proteomes" id="UP000628775"/>
    </source>
</evidence>
<proteinExistence type="predicted"/>
<keyword evidence="2" id="KW-1133">Transmembrane helix</keyword>
<keyword evidence="1" id="KW-0175">Coiled coil</keyword>
<accession>A0A8J2YN82</accession>
<feature type="transmembrane region" description="Helical" evidence="2">
    <location>
        <begin position="35"/>
        <end position="53"/>
    </location>
</feature>
<keyword evidence="3" id="KW-0131">Cell cycle</keyword>
<organism evidence="3 4">
    <name type="scientific">Pullulanibacillus camelliae</name>
    <dbReference type="NCBI Taxonomy" id="1707096"/>
    <lineage>
        <taxon>Bacteria</taxon>
        <taxon>Bacillati</taxon>
        <taxon>Bacillota</taxon>
        <taxon>Bacilli</taxon>
        <taxon>Bacillales</taxon>
        <taxon>Sporolactobacillaceae</taxon>
        <taxon>Pullulanibacillus</taxon>
    </lineage>
</organism>
<evidence type="ECO:0000313" key="3">
    <source>
        <dbReference type="EMBL" id="GGE54106.1"/>
    </source>
</evidence>
<comment type="caution">
    <text evidence="3">The sequence shown here is derived from an EMBL/GenBank/DDBJ whole genome shotgun (WGS) entry which is preliminary data.</text>
</comment>
<keyword evidence="3" id="KW-0132">Cell division</keyword>
<dbReference type="GO" id="GO:0051301">
    <property type="term" value="P:cell division"/>
    <property type="evidence" value="ECO:0007669"/>
    <property type="project" value="UniProtKB-KW"/>
</dbReference>
<keyword evidence="4" id="KW-1185">Reference proteome</keyword>
<sequence length="123" mass="14438">MRASSVTTIRKDYIASKEVYDKALNRRKRNLIKRLVVFAVFLILMISGFVSVFHSQSQQKEKVEANNQQLHQQLTDVQKQQKHLTQQVKLLHDDDYLSKIARSEYYMSKNGEIIFASPEKDKH</sequence>
<dbReference type="PANTHER" id="PTHR40027:SF1">
    <property type="entry name" value="CELL DIVISION PROTEIN DIVIC"/>
    <property type="match status" value="1"/>
</dbReference>
<reference evidence="3" key="1">
    <citation type="journal article" date="2014" name="Int. J. Syst. Evol. Microbiol.">
        <title>Complete genome sequence of Corynebacterium casei LMG S-19264T (=DSM 44701T), isolated from a smear-ripened cheese.</title>
        <authorList>
            <consortium name="US DOE Joint Genome Institute (JGI-PGF)"/>
            <person name="Walter F."/>
            <person name="Albersmeier A."/>
            <person name="Kalinowski J."/>
            <person name="Ruckert C."/>
        </authorList>
    </citation>
    <scope>NUCLEOTIDE SEQUENCE</scope>
    <source>
        <strain evidence="3">CGMCC 1.15371</strain>
    </source>
</reference>
<dbReference type="AlphaFoldDB" id="A0A8J2YN82"/>
<dbReference type="PANTHER" id="PTHR40027">
    <property type="entry name" value="CELL DIVISION PROTEIN DIVIC"/>
    <property type="match status" value="1"/>
</dbReference>
<evidence type="ECO:0000256" key="2">
    <source>
        <dbReference type="SAM" id="Phobius"/>
    </source>
</evidence>
<name>A0A8J2YN82_9BACL</name>
<gene>
    <name evidence="3" type="ORF">GCM10011391_36270</name>
</gene>
<dbReference type="EMBL" id="BMIR01000025">
    <property type="protein sequence ID" value="GGE54106.1"/>
    <property type="molecule type" value="Genomic_DNA"/>
</dbReference>